<evidence type="ECO:0000313" key="2">
    <source>
        <dbReference type="Proteomes" id="UP000199286"/>
    </source>
</evidence>
<dbReference type="PANTHER" id="PTHR34129:SF1">
    <property type="entry name" value="DUF952 DOMAIN-CONTAINING PROTEIN"/>
    <property type="match status" value="1"/>
</dbReference>
<organism evidence="1 2">
    <name type="scientific">Citreimonas salinaria</name>
    <dbReference type="NCBI Taxonomy" id="321339"/>
    <lineage>
        <taxon>Bacteria</taxon>
        <taxon>Pseudomonadati</taxon>
        <taxon>Pseudomonadota</taxon>
        <taxon>Alphaproteobacteria</taxon>
        <taxon>Rhodobacterales</taxon>
        <taxon>Roseobacteraceae</taxon>
        <taxon>Citreimonas</taxon>
    </lineage>
</organism>
<accession>A0A1H3J887</accession>
<dbReference type="Gene3D" id="3.20.170.20">
    <property type="entry name" value="Protein of unknown function DUF952"/>
    <property type="match status" value="1"/>
</dbReference>
<dbReference type="AlphaFoldDB" id="A0A1H3J887"/>
<dbReference type="PANTHER" id="PTHR34129">
    <property type="entry name" value="BLR1139 PROTEIN"/>
    <property type="match status" value="1"/>
</dbReference>
<protein>
    <submittedName>
        <fullName evidence="1">Uncharacterized conserved protein, DUF952 family</fullName>
    </submittedName>
</protein>
<dbReference type="SUPFAM" id="SSF56399">
    <property type="entry name" value="ADP-ribosylation"/>
    <property type="match status" value="1"/>
</dbReference>
<dbReference type="Proteomes" id="UP000199286">
    <property type="component" value="Unassembled WGS sequence"/>
</dbReference>
<reference evidence="1 2" key="1">
    <citation type="submission" date="2016-10" db="EMBL/GenBank/DDBJ databases">
        <authorList>
            <person name="de Groot N.N."/>
        </authorList>
    </citation>
    <scope>NUCLEOTIDE SEQUENCE [LARGE SCALE GENOMIC DNA]</scope>
    <source>
        <strain evidence="1 2">DSM 26880</strain>
    </source>
</reference>
<gene>
    <name evidence="1" type="ORF">SAMN05444340_106110</name>
</gene>
<dbReference type="Pfam" id="PF06108">
    <property type="entry name" value="DUF952"/>
    <property type="match status" value="1"/>
</dbReference>
<evidence type="ECO:0000313" key="1">
    <source>
        <dbReference type="EMBL" id="SDY36007.1"/>
    </source>
</evidence>
<name>A0A1H3J887_9RHOB</name>
<dbReference type="STRING" id="321339.SAMN05444340_106110"/>
<sequence length="125" mass="13776">MTAPRLRGIPLHMLIYKILRQDEWDALQAHGETRGAPIDEADGFIHFSTAEQVRETVTKHFAGVEGLLIAALDTDALGDDLKWEPSRGGALFPHLYGPLRLEDILWVQPLPLTSAGHVFPTDIGA</sequence>
<dbReference type="InterPro" id="IPR009297">
    <property type="entry name" value="DUF952"/>
</dbReference>
<proteinExistence type="predicted"/>
<keyword evidence="2" id="KW-1185">Reference proteome</keyword>
<dbReference type="EMBL" id="FNPF01000006">
    <property type="protein sequence ID" value="SDY36007.1"/>
    <property type="molecule type" value="Genomic_DNA"/>
</dbReference>